<dbReference type="PATRIC" id="fig|1127483.3.peg.5751"/>
<dbReference type="AlphaFoldDB" id="H1SC34"/>
<feature type="region of interest" description="Disordered" evidence="5">
    <location>
        <begin position="368"/>
        <end position="393"/>
    </location>
</feature>
<dbReference type="PROSITE" id="PS51123">
    <property type="entry name" value="OMPA_2"/>
    <property type="match status" value="1"/>
</dbReference>
<dbReference type="InterPro" id="IPR050330">
    <property type="entry name" value="Bact_OuterMem_StrucFunc"/>
</dbReference>
<evidence type="ECO:0000256" key="4">
    <source>
        <dbReference type="PROSITE-ProRule" id="PRU00473"/>
    </source>
</evidence>
<keyword evidence="3" id="KW-0998">Cell outer membrane</keyword>
<dbReference type="InterPro" id="IPR006664">
    <property type="entry name" value="OMP_bac"/>
</dbReference>
<reference evidence="7 8" key="1">
    <citation type="journal article" date="2012" name="J. Bacteriol.">
        <title>De Novo Genome Project of Cupriavidus basilensis OR16.</title>
        <authorList>
            <person name="Cserhati M."/>
            <person name="Kriszt B."/>
            <person name="Szoboszlay S."/>
            <person name="Toth A."/>
            <person name="Szabo I."/>
            <person name="Tancsics A."/>
            <person name="Nagy I."/>
            <person name="Horvath B."/>
            <person name="Nagy I."/>
            <person name="Kukolya J."/>
        </authorList>
    </citation>
    <scope>NUCLEOTIDE SEQUENCE [LARGE SCALE GENOMIC DNA]</scope>
    <source>
        <strain evidence="7 8">OR16</strain>
    </source>
</reference>
<evidence type="ECO:0000256" key="5">
    <source>
        <dbReference type="SAM" id="MobiDB-lite"/>
    </source>
</evidence>
<gene>
    <name evidence="7" type="ORF">OR16_28819</name>
</gene>
<proteinExistence type="predicted"/>
<dbReference type="RefSeq" id="WP_006161384.1">
    <property type="nucleotide sequence ID" value="NZ_AHJE01000079.1"/>
</dbReference>
<evidence type="ECO:0000313" key="8">
    <source>
        <dbReference type="Proteomes" id="UP000005808"/>
    </source>
</evidence>
<organism evidence="7 8">
    <name type="scientific">Cupriavidus basilensis OR16</name>
    <dbReference type="NCBI Taxonomy" id="1127483"/>
    <lineage>
        <taxon>Bacteria</taxon>
        <taxon>Pseudomonadati</taxon>
        <taxon>Pseudomonadota</taxon>
        <taxon>Betaproteobacteria</taxon>
        <taxon>Burkholderiales</taxon>
        <taxon>Burkholderiaceae</taxon>
        <taxon>Cupriavidus</taxon>
    </lineage>
</organism>
<name>H1SC34_9BURK</name>
<dbReference type="PANTHER" id="PTHR30329">
    <property type="entry name" value="STATOR ELEMENT OF FLAGELLAR MOTOR COMPLEX"/>
    <property type="match status" value="1"/>
</dbReference>
<dbReference type="Gene3D" id="2.60.120.260">
    <property type="entry name" value="Galactose-binding domain-like"/>
    <property type="match status" value="1"/>
</dbReference>
<dbReference type="CDD" id="cd07185">
    <property type="entry name" value="OmpA_C-like"/>
    <property type="match status" value="1"/>
</dbReference>
<comment type="subcellular location">
    <subcellularLocation>
        <location evidence="1">Cell outer membrane</location>
    </subcellularLocation>
</comment>
<sequence>MAGLSQGAFVVNKKEGDAKWIPMLNELPDSVGTLVNGDSYEAVIALAVPATLTRLRFDSLSAGSEKSSARHAQVQVSAQGEGGPWQTVFDADLARPDAGKGATQDAALAQPARAHWLRVVLTGGADGMIGLKQFMAFGMPEQAGAQTRDISGVYRFGNNFDSSGFVVLRQEGSSVTGCYGDGQVSAGQLKVRSVAGTLTGGVEPGTYLRFVRDNAGKGARRGVVSFSQDGKQAVALEFPADGGAQARALRNVVAGPGWKLAAAKGTCPGAAEDPLTTALEQERRVALYGVNFDLDSDVLRGDSRPALDAVVKAARAHPDWKLGVEGHTDNAGGEQHNQGLSERRAASVVRYLTQAGIAGDRLSAQGFGASKPVAPNETPAGRAQNRRVELARQ</sequence>
<evidence type="ECO:0000313" key="7">
    <source>
        <dbReference type="EMBL" id="EHP39907.1"/>
    </source>
</evidence>
<dbReference type="Pfam" id="PF00691">
    <property type="entry name" value="OmpA"/>
    <property type="match status" value="1"/>
</dbReference>
<evidence type="ECO:0000259" key="6">
    <source>
        <dbReference type="PROSITE" id="PS51123"/>
    </source>
</evidence>
<dbReference type="PRINTS" id="PR01021">
    <property type="entry name" value="OMPADOMAIN"/>
</dbReference>
<protein>
    <recommendedName>
        <fullName evidence="6">OmpA-like domain-containing protein</fullName>
    </recommendedName>
</protein>
<dbReference type="Proteomes" id="UP000005808">
    <property type="component" value="Unassembled WGS sequence"/>
</dbReference>
<dbReference type="EMBL" id="AHJE01000079">
    <property type="protein sequence ID" value="EHP39907.1"/>
    <property type="molecule type" value="Genomic_DNA"/>
</dbReference>
<keyword evidence="2 4" id="KW-0472">Membrane</keyword>
<dbReference type="InterPro" id="IPR006665">
    <property type="entry name" value="OmpA-like"/>
</dbReference>
<dbReference type="InterPro" id="IPR036737">
    <property type="entry name" value="OmpA-like_sf"/>
</dbReference>
<evidence type="ECO:0000256" key="2">
    <source>
        <dbReference type="ARBA" id="ARBA00023136"/>
    </source>
</evidence>
<dbReference type="GO" id="GO:0009279">
    <property type="term" value="C:cell outer membrane"/>
    <property type="evidence" value="ECO:0007669"/>
    <property type="project" value="UniProtKB-SubCell"/>
</dbReference>
<evidence type="ECO:0000256" key="1">
    <source>
        <dbReference type="ARBA" id="ARBA00004442"/>
    </source>
</evidence>
<dbReference type="Gene3D" id="3.30.1330.60">
    <property type="entry name" value="OmpA-like domain"/>
    <property type="match status" value="1"/>
</dbReference>
<evidence type="ECO:0000256" key="3">
    <source>
        <dbReference type="ARBA" id="ARBA00023237"/>
    </source>
</evidence>
<accession>H1SC34</accession>
<feature type="domain" description="OmpA-like" evidence="6">
    <location>
        <begin position="279"/>
        <end position="393"/>
    </location>
</feature>
<comment type="caution">
    <text evidence="7">The sequence shown here is derived from an EMBL/GenBank/DDBJ whole genome shotgun (WGS) entry which is preliminary data.</text>
</comment>
<feature type="region of interest" description="Disordered" evidence="5">
    <location>
        <begin position="322"/>
        <end position="342"/>
    </location>
</feature>
<dbReference type="SUPFAM" id="SSF103088">
    <property type="entry name" value="OmpA-like"/>
    <property type="match status" value="1"/>
</dbReference>
<dbReference type="PANTHER" id="PTHR30329:SF21">
    <property type="entry name" value="LIPOPROTEIN YIAD-RELATED"/>
    <property type="match status" value="1"/>
</dbReference>